<dbReference type="InParanoid" id="A0A1E7EQU4"/>
<evidence type="ECO:0000313" key="1">
    <source>
        <dbReference type="EMBL" id="OEU08187.1"/>
    </source>
</evidence>
<dbReference type="Proteomes" id="UP000095751">
    <property type="component" value="Unassembled WGS sequence"/>
</dbReference>
<protein>
    <submittedName>
        <fullName evidence="1">Uncharacterized protein</fullName>
    </submittedName>
</protein>
<proteinExistence type="predicted"/>
<evidence type="ECO:0000313" key="2">
    <source>
        <dbReference type="Proteomes" id="UP000095751"/>
    </source>
</evidence>
<name>A0A1E7EQU4_9STRA</name>
<gene>
    <name evidence="1" type="ORF">FRACYDRAFT_271786</name>
</gene>
<sequence length="372" mass="42074">MMMMTSMTNTYTTAASNLIAASCESKNPLLLLHGDDVDVDVDAAVVDKVTTNKLFCNNSSSFSYVFPVSTVTNTVTQVDVVADTNNVSDDDDNDYVLEDDTDVDADDEDCSILLSMPMDVDVGVDVDDYDYDYDYVDIELYGNRSHNHSLPLLSSSSSSSSSLPFAITKSFTSTRPASIIKKKKNSNKNNKSRVISVRFDTKWINLSHDKSNITRRRRKIKKSNRSREQSAAVDSKLWYTRKEIKENHKSIIKAAKCNEKRKADLIPLPSSFSSSSYSCSLSRDNETQQEEKDIEVVEEDIHILNWFSSKQRKQRSNIRTQMNDIVKAVQEFENATQTHVPNLLSELLQRKSNSQQIKIRSQNNKSKLMILG</sequence>
<dbReference type="EMBL" id="KV784381">
    <property type="protein sequence ID" value="OEU08187.1"/>
    <property type="molecule type" value="Genomic_DNA"/>
</dbReference>
<accession>A0A1E7EQU4</accession>
<keyword evidence="2" id="KW-1185">Reference proteome</keyword>
<organism evidence="1 2">
    <name type="scientific">Fragilariopsis cylindrus CCMP1102</name>
    <dbReference type="NCBI Taxonomy" id="635003"/>
    <lineage>
        <taxon>Eukaryota</taxon>
        <taxon>Sar</taxon>
        <taxon>Stramenopiles</taxon>
        <taxon>Ochrophyta</taxon>
        <taxon>Bacillariophyta</taxon>
        <taxon>Bacillariophyceae</taxon>
        <taxon>Bacillariophycidae</taxon>
        <taxon>Bacillariales</taxon>
        <taxon>Bacillariaceae</taxon>
        <taxon>Fragilariopsis</taxon>
    </lineage>
</organism>
<dbReference type="AlphaFoldDB" id="A0A1E7EQU4"/>
<dbReference type="OrthoDB" id="10676515at2759"/>
<reference evidence="1 2" key="1">
    <citation type="submission" date="2016-09" db="EMBL/GenBank/DDBJ databases">
        <title>Extensive genetic diversity and differential bi-allelic expression allows diatom success in the polar Southern Ocean.</title>
        <authorList>
            <consortium name="DOE Joint Genome Institute"/>
            <person name="Mock T."/>
            <person name="Otillar R.P."/>
            <person name="Strauss J."/>
            <person name="Dupont C."/>
            <person name="Frickenhaus S."/>
            <person name="Maumus F."/>
            <person name="Mcmullan M."/>
            <person name="Sanges R."/>
            <person name="Schmutz J."/>
            <person name="Toseland A."/>
            <person name="Valas R."/>
            <person name="Veluchamy A."/>
            <person name="Ward B.J."/>
            <person name="Allen A."/>
            <person name="Barry K."/>
            <person name="Falciatore A."/>
            <person name="Ferrante M."/>
            <person name="Fortunato A.E."/>
            <person name="Gloeckner G."/>
            <person name="Gruber A."/>
            <person name="Hipkin R."/>
            <person name="Janech M."/>
            <person name="Kroth P."/>
            <person name="Leese F."/>
            <person name="Lindquist E."/>
            <person name="Lyon B.R."/>
            <person name="Martin J."/>
            <person name="Mayer C."/>
            <person name="Parker M."/>
            <person name="Quesneville H."/>
            <person name="Raymond J."/>
            <person name="Uhlig C."/>
            <person name="Valentin K.U."/>
            <person name="Worden A.Z."/>
            <person name="Armbrust E.V."/>
            <person name="Bowler C."/>
            <person name="Green B."/>
            <person name="Moulton V."/>
            <person name="Van Oosterhout C."/>
            <person name="Grigoriev I."/>
        </authorList>
    </citation>
    <scope>NUCLEOTIDE SEQUENCE [LARGE SCALE GENOMIC DNA]</scope>
    <source>
        <strain evidence="1 2">CCMP1102</strain>
    </source>
</reference>
<dbReference type="KEGG" id="fcy:FRACYDRAFT_271786"/>